<comment type="caution">
    <text evidence="1">The sequence shown here is derived from an EMBL/GenBank/DDBJ whole genome shotgun (WGS) entry which is preliminary data.</text>
</comment>
<dbReference type="Proteomes" id="UP000681967">
    <property type="component" value="Unassembled WGS sequence"/>
</dbReference>
<reference evidence="1" key="1">
    <citation type="submission" date="2021-02" db="EMBL/GenBank/DDBJ databases">
        <authorList>
            <person name="Nowell W R."/>
        </authorList>
    </citation>
    <scope>NUCLEOTIDE SEQUENCE</scope>
</reference>
<evidence type="ECO:0000313" key="1">
    <source>
        <dbReference type="EMBL" id="CAF4533320.1"/>
    </source>
</evidence>
<evidence type="ECO:0000313" key="2">
    <source>
        <dbReference type="Proteomes" id="UP000681967"/>
    </source>
</evidence>
<dbReference type="AlphaFoldDB" id="A0A8S2Y493"/>
<organism evidence="1 2">
    <name type="scientific">Rotaria magnacalcarata</name>
    <dbReference type="NCBI Taxonomy" id="392030"/>
    <lineage>
        <taxon>Eukaryota</taxon>
        <taxon>Metazoa</taxon>
        <taxon>Spiralia</taxon>
        <taxon>Gnathifera</taxon>
        <taxon>Rotifera</taxon>
        <taxon>Eurotatoria</taxon>
        <taxon>Bdelloidea</taxon>
        <taxon>Philodinida</taxon>
        <taxon>Philodinidae</taxon>
        <taxon>Rotaria</taxon>
    </lineage>
</organism>
<feature type="non-terminal residue" evidence="1">
    <location>
        <position position="1"/>
    </location>
</feature>
<gene>
    <name evidence="1" type="ORF">BYL167_LOCUS37396</name>
</gene>
<dbReference type="EMBL" id="CAJOBH010084542">
    <property type="protein sequence ID" value="CAF4533320.1"/>
    <property type="molecule type" value="Genomic_DNA"/>
</dbReference>
<name>A0A8S2Y493_9BILA</name>
<protein>
    <submittedName>
        <fullName evidence="1">Uncharacterized protein</fullName>
    </submittedName>
</protein>
<accession>A0A8S2Y493</accession>
<proteinExistence type="predicted"/>
<sequence>PLAQNPGSTTGVDVVSINGGIVGDSDELIGKIVGGTNNGDNGMITLGVAMLTDGEACGI</sequence>